<evidence type="ECO:0000313" key="4">
    <source>
        <dbReference type="Proteomes" id="UP001318860"/>
    </source>
</evidence>
<proteinExistence type="predicted"/>
<dbReference type="PROSITE" id="PS50126">
    <property type="entry name" value="S1"/>
    <property type="match status" value="2"/>
</dbReference>
<evidence type="ECO:0000259" key="2">
    <source>
        <dbReference type="PROSITE" id="PS50126"/>
    </source>
</evidence>
<dbReference type="SUPFAM" id="SSF50249">
    <property type="entry name" value="Nucleic acid-binding proteins"/>
    <property type="match status" value="2"/>
</dbReference>
<dbReference type="Pfam" id="PF00575">
    <property type="entry name" value="S1"/>
    <property type="match status" value="2"/>
</dbReference>
<dbReference type="CDD" id="cd04465">
    <property type="entry name" value="S1_RPS1_repeat_ec2_hs2"/>
    <property type="match status" value="1"/>
</dbReference>
<dbReference type="PANTHER" id="PTHR15838:SF3">
    <property type="entry name" value="PROTEIN PIGMENT DEFECTIVE 338, CHLOROPLASTIC"/>
    <property type="match status" value="1"/>
</dbReference>
<dbReference type="SMART" id="SM00316">
    <property type="entry name" value="S1"/>
    <property type="match status" value="2"/>
</dbReference>
<gene>
    <name evidence="3" type="ORF">DH2020_004173</name>
</gene>
<name>A0ABR0XNT2_REHGL</name>
<feature type="region of interest" description="Disordered" evidence="1">
    <location>
        <begin position="88"/>
        <end position="108"/>
    </location>
</feature>
<evidence type="ECO:0000256" key="1">
    <source>
        <dbReference type="SAM" id="MobiDB-lite"/>
    </source>
</evidence>
<sequence length="499" mass="57409">MPTLIHHPCNSKFSFFNQSVPFPLAKTPKPQSNSCRNLCFSCKLPKYRRTHVPFCAKNGVFEEFKETLLPQRAADNEESEELELLNKPYPKQVNNNGPVEEKVEEDELKKPDKDEILEPFYKFFRPFEEEMNQNQNVMEEKNEKVSVEYYEPKSGDFVVGAVVSGNENKLDVNVGADFLGTMLTKEVLPLYDKEMDYLLCDVENDAEEFFVHGKMGIVRNDEAMSGEPMVGKPVVEPGTILFAEVLGRTLGGRPLLSTRRLFRRMAWHRVRQIKQLNEPIEVKITEWNTGGLLTRIEGLRAFLPKAELMNRVNNFTELKENVGRRIRVQITRINEETNDLILSEKEAWEMMHLQEGTLLEGTVKKVFPYGAQIRIGDTNRSGLLHISNISRGRITSVSDLLAVDEEVKVLVVKSMIPDKISLSIAELESEPGLFFLSNKEKVFSEAKEMAKKYKQKISAFSATRKLEPLPMDGLPFEDEERLYSNWKWFKFERNSEINP</sequence>
<dbReference type="EMBL" id="JABTTQ020000003">
    <property type="protein sequence ID" value="KAK6160792.1"/>
    <property type="molecule type" value="Genomic_DNA"/>
</dbReference>
<dbReference type="Proteomes" id="UP001318860">
    <property type="component" value="Unassembled WGS sequence"/>
</dbReference>
<evidence type="ECO:0000313" key="3">
    <source>
        <dbReference type="EMBL" id="KAK6160792.1"/>
    </source>
</evidence>
<organism evidence="3 4">
    <name type="scientific">Rehmannia glutinosa</name>
    <name type="common">Chinese foxglove</name>
    <dbReference type="NCBI Taxonomy" id="99300"/>
    <lineage>
        <taxon>Eukaryota</taxon>
        <taxon>Viridiplantae</taxon>
        <taxon>Streptophyta</taxon>
        <taxon>Embryophyta</taxon>
        <taxon>Tracheophyta</taxon>
        <taxon>Spermatophyta</taxon>
        <taxon>Magnoliopsida</taxon>
        <taxon>eudicotyledons</taxon>
        <taxon>Gunneridae</taxon>
        <taxon>Pentapetalae</taxon>
        <taxon>asterids</taxon>
        <taxon>lamiids</taxon>
        <taxon>Lamiales</taxon>
        <taxon>Orobanchaceae</taxon>
        <taxon>Rehmannieae</taxon>
        <taxon>Rehmannia</taxon>
    </lineage>
</organism>
<dbReference type="InterPro" id="IPR003029">
    <property type="entry name" value="S1_domain"/>
</dbReference>
<reference evidence="3 4" key="1">
    <citation type="journal article" date="2021" name="Comput. Struct. Biotechnol. J.">
        <title>De novo genome assembly of the potent medicinal plant Rehmannia glutinosa using nanopore technology.</title>
        <authorList>
            <person name="Ma L."/>
            <person name="Dong C."/>
            <person name="Song C."/>
            <person name="Wang X."/>
            <person name="Zheng X."/>
            <person name="Niu Y."/>
            <person name="Chen S."/>
            <person name="Feng W."/>
        </authorList>
    </citation>
    <scope>NUCLEOTIDE SEQUENCE [LARGE SCALE GENOMIC DNA]</scope>
    <source>
        <strain evidence="3">DH-2019</strain>
    </source>
</reference>
<dbReference type="Gene3D" id="2.40.50.140">
    <property type="entry name" value="Nucleic acid-binding proteins"/>
    <property type="match status" value="2"/>
</dbReference>
<keyword evidence="4" id="KW-1185">Reference proteome</keyword>
<dbReference type="PANTHER" id="PTHR15838">
    <property type="entry name" value="NUCLEOLAR PROTEIN OF 40 KDA"/>
    <property type="match status" value="1"/>
</dbReference>
<feature type="domain" description="S1 motif" evidence="2">
    <location>
        <begin position="277"/>
        <end position="345"/>
    </location>
</feature>
<accession>A0ABR0XNT2</accession>
<dbReference type="InterPro" id="IPR012340">
    <property type="entry name" value="NA-bd_OB-fold"/>
</dbReference>
<protein>
    <recommendedName>
        <fullName evidence="2">S1 motif domain-containing protein</fullName>
    </recommendedName>
</protein>
<comment type="caution">
    <text evidence="3">The sequence shown here is derived from an EMBL/GenBank/DDBJ whole genome shotgun (WGS) entry which is preliminary data.</text>
</comment>
<feature type="domain" description="S1 motif" evidence="2">
    <location>
        <begin position="356"/>
        <end position="425"/>
    </location>
</feature>